<dbReference type="EMBL" id="AWUE01016649">
    <property type="protein sequence ID" value="OMO89894.1"/>
    <property type="molecule type" value="Genomic_DNA"/>
</dbReference>
<sequence>MADVELEDRSREGAHRNRLYRMNVLRVRRQRINSFPVNEIAYSTAFTRHLARSNVHVNVSRLNRIERMNKMRRKRAQRSSFNSLKKNTISCVTPKSPSNNISERIGTQGSVQESVAVHFNGAAPLQLYPSTSYARINGFDINSSLDGPRLNLVGEFSKVMVVTESEFAGSLLMSQDVPAQDFPKFQYFLQQQGNYGNAFAKVQNTPSALEGGGGHEFNNNYT</sequence>
<name>A0A1R3J503_9ROSI</name>
<keyword evidence="2" id="KW-1185">Reference proteome</keyword>
<dbReference type="Proteomes" id="UP000187203">
    <property type="component" value="Unassembled WGS sequence"/>
</dbReference>
<proteinExistence type="predicted"/>
<dbReference type="OrthoDB" id="10612707at2759"/>
<gene>
    <name evidence="1" type="ORF">COLO4_19539</name>
</gene>
<protein>
    <submittedName>
        <fullName evidence="1">Uncharacterized protein</fullName>
    </submittedName>
</protein>
<reference evidence="2" key="1">
    <citation type="submission" date="2013-09" db="EMBL/GenBank/DDBJ databases">
        <title>Corchorus olitorius genome sequencing.</title>
        <authorList>
            <person name="Alam M."/>
            <person name="Haque M.S."/>
            <person name="Islam M.S."/>
            <person name="Emdad E.M."/>
            <person name="Islam M.M."/>
            <person name="Ahmed B."/>
            <person name="Halim A."/>
            <person name="Hossen Q.M.M."/>
            <person name="Hossain M.Z."/>
            <person name="Ahmed R."/>
            <person name="Khan M.M."/>
            <person name="Islam R."/>
            <person name="Rashid M.M."/>
            <person name="Khan S.A."/>
            <person name="Rahman M.S."/>
            <person name="Alam M."/>
            <person name="Yahiya A.S."/>
            <person name="Khan M.S."/>
            <person name="Azam M.S."/>
            <person name="Haque T."/>
            <person name="Lashkar M.Z.H."/>
            <person name="Akhand A.I."/>
            <person name="Morshed G."/>
            <person name="Roy S."/>
            <person name="Uddin K.S."/>
            <person name="Rabeya T."/>
            <person name="Hossain A.S."/>
            <person name="Chowdhury A."/>
            <person name="Snigdha A.R."/>
            <person name="Mortoza M.S."/>
            <person name="Matin S.A."/>
            <person name="Hoque S.M.E."/>
            <person name="Islam M.K."/>
            <person name="Roy D.K."/>
            <person name="Haider R."/>
            <person name="Moosa M.M."/>
            <person name="Elias S.M."/>
            <person name="Hasan A.M."/>
            <person name="Jahan S."/>
            <person name="Shafiuddin M."/>
            <person name="Mahmood N."/>
            <person name="Shommy N.S."/>
        </authorList>
    </citation>
    <scope>NUCLEOTIDE SEQUENCE [LARGE SCALE GENOMIC DNA]</scope>
    <source>
        <strain evidence="2">cv. O-4</strain>
    </source>
</reference>
<comment type="caution">
    <text evidence="1">The sequence shown here is derived from an EMBL/GenBank/DDBJ whole genome shotgun (WGS) entry which is preliminary data.</text>
</comment>
<evidence type="ECO:0000313" key="2">
    <source>
        <dbReference type="Proteomes" id="UP000187203"/>
    </source>
</evidence>
<dbReference type="AlphaFoldDB" id="A0A1R3J503"/>
<organism evidence="1 2">
    <name type="scientific">Corchorus olitorius</name>
    <dbReference type="NCBI Taxonomy" id="93759"/>
    <lineage>
        <taxon>Eukaryota</taxon>
        <taxon>Viridiplantae</taxon>
        <taxon>Streptophyta</taxon>
        <taxon>Embryophyta</taxon>
        <taxon>Tracheophyta</taxon>
        <taxon>Spermatophyta</taxon>
        <taxon>Magnoliopsida</taxon>
        <taxon>eudicotyledons</taxon>
        <taxon>Gunneridae</taxon>
        <taxon>Pentapetalae</taxon>
        <taxon>rosids</taxon>
        <taxon>malvids</taxon>
        <taxon>Malvales</taxon>
        <taxon>Malvaceae</taxon>
        <taxon>Grewioideae</taxon>
        <taxon>Apeibeae</taxon>
        <taxon>Corchorus</taxon>
    </lineage>
</organism>
<accession>A0A1R3J503</accession>
<evidence type="ECO:0000313" key="1">
    <source>
        <dbReference type="EMBL" id="OMO89894.1"/>
    </source>
</evidence>